<dbReference type="EMBL" id="JACEIK010002524">
    <property type="protein sequence ID" value="MCD9637637.1"/>
    <property type="molecule type" value="Genomic_DNA"/>
</dbReference>
<reference evidence="1 2" key="1">
    <citation type="journal article" date="2021" name="BMC Genomics">
        <title>Datura genome reveals duplications of psychoactive alkaloid biosynthetic genes and high mutation rate following tissue culture.</title>
        <authorList>
            <person name="Rajewski A."/>
            <person name="Carter-House D."/>
            <person name="Stajich J."/>
            <person name="Litt A."/>
        </authorList>
    </citation>
    <scope>NUCLEOTIDE SEQUENCE [LARGE SCALE GENOMIC DNA]</scope>
    <source>
        <strain evidence="1">AR-01</strain>
    </source>
</reference>
<comment type="caution">
    <text evidence="1">The sequence shown here is derived from an EMBL/GenBank/DDBJ whole genome shotgun (WGS) entry which is preliminary data.</text>
</comment>
<dbReference type="Proteomes" id="UP000823775">
    <property type="component" value="Unassembled WGS sequence"/>
</dbReference>
<evidence type="ECO:0000313" key="1">
    <source>
        <dbReference type="EMBL" id="MCD9637637.1"/>
    </source>
</evidence>
<keyword evidence="2" id="KW-1185">Reference proteome</keyword>
<name>A0ABS8US70_DATST</name>
<protein>
    <submittedName>
        <fullName evidence="1">Uncharacterized protein</fullName>
    </submittedName>
</protein>
<sequence length="100" mass="11214">MGESEGFVAASFGREGSETRVKGGVRVFAVFRRIWEETEGYGYWRREVSGRDSEGRNEGRWRLVLGMRGGDGVLGIFRPTMAGINEREESRGGGTRPSRR</sequence>
<organism evidence="1 2">
    <name type="scientific">Datura stramonium</name>
    <name type="common">Jimsonweed</name>
    <name type="synonym">Common thornapple</name>
    <dbReference type="NCBI Taxonomy" id="4076"/>
    <lineage>
        <taxon>Eukaryota</taxon>
        <taxon>Viridiplantae</taxon>
        <taxon>Streptophyta</taxon>
        <taxon>Embryophyta</taxon>
        <taxon>Tracheophyta</taxon>
        <taxon>Spermatophyta</taxon>
        <taxon>Magnoliopsida</taxon>
        <taxon>eudicotyledons</taxon>
        <taxon>Gunneridae</taxon>
        <taxon>Pentapetalae</taxon>
        <taxon>asterids</taxon>
        <taxon>lamiids</taxon>
        <taxon>Solanales</taxon>
        <taxon>Solanaceae</taxon>
        <taxon>Solanoideae</taxon>
        <taxon>Datureae</taxon>
        <taxon>Datura</taxon>
    </lineage>
</organism>
<accession>A0ABS8US70</accession>
<proteinExistence type="predicted"/>
<gene>
    <name evidence="1" type="ORF">HAX54_021039</name>
</gene>
<evidence type="ECO:0000313" key="2">
    <source>
        <dbReference type="Proteomes" id="UP000823775"/>
    </source>
</evidence>